<dbReference type="SUPFAM" id="SSF56801">
    <property type="entry name" value="Acetyl-CoA synthetase-like"/>
    <property type="match status" value="1"/>
</dbReference>
<reference evidence="1 2" key="1">
    <citation type="submission" date="2019-03" db="EMBL/GenBank/DDBJ databases">
        <title>Deep-cultivation of Planctomycetes and their phenomic and genomic characterization uncovers novel biology.</title>
        <authorList>
            <person name="Wiegand S."/>
            <person name="Jogler M."/>
            <person name="Boedeker C."/>
            <person name="Pinto D."/>
            <person name="Vollmers J."/>
            <person name="Rivas-Marin E."/>
            <person name="Kohn T."/>
            <person name="Peeters S.H."/>
            <person name="Heuer A."/>
            <person name="Rast P."/>
            <person name="Oberbeckmann S."/>
            <person name="Bunk B."/>
            <person name="Jeske O."/>
            <person name="Meyerdierks A."/>
            <person name="Storesund J.E."/>
            <person name="Kallscheuer N."/>
            <person name="Luecker S."/>
            <person name="Lage O.M."/>
            <person name="Pohl T."/>
            <person name="Merkel B.J."/>
            <person name="Hornburger P."/>
            <person name="Mueller R.-W."/>
            <person name="Bruemmer F."/>
            <person name="Labrenz M."/>
            <person name="Spormann A.M."/>
            <person name="Op den Camp H."/>
            <person name="Overmann J."/>
            <person name="Amann R."/>
            <person name="Jetten M.S.M."/>
            <person name="Mascher T."/>
            <person name="Medema M.H."/>
            <person name="Devos D.P."/>
            <person name="Kaster A.-K."/>
            <person name="Ovreas L."/>
            <person name="Rohde M."/>
            <person name="Galperin M.Y."/>
            <person name="Jogler C."/>
        </authorList>
    </citation>
    <scope>NUCLEOTIDE SEQUENCE [LARGE SCALE GENOMIC DNA]</scope>
    <source>
        <strain evidence="1 2">V144</strain>
    </source>
</reference>
<proteinExistence type="predicted"/>
<dbReference type="AlphaFoldDB" id="A0A517VXI0"/>
<evidence type="ECO:0000313" key="1">
    <source>
        <dbReference type="EMBL" id="QDT97701.1"/>
    </source>
</evidence>
<organism evidence="1 2">
    <name type="scientific">Gimesia aquarii</name>
    <dbReference type="NCBI Taxonomy" id="2527964"/>
    <lineage>
        <taxon>Bacteria</taxon>
        <taxon>Pseudomonadati</taxon>
        <taxon>Planctomycetota</taxon>
        <taxon>Planctomycetia</taxon>
        <taxon>Planctomycetales</taxon>
        <taxon>Planctomycetaceae</taxon>
        <taxon>Gimesia</taxon>
    </lineage>
</organism>
<dbReference type="Gene3D" id="3.40.50.12780">
    <property type="entry name" value="N-terminal domain of ligase-like"/>
    <property type="match status" value="1"/>
</dbReference>
<protein>
    <recommendedName>
        <fullName evidence="3">AMP-binding enzyme</fullName>
    </recommendedName>
</protein>
<accession>A0A517VXI0</accession>
<dbReference type="InterPro" id="IPR042099">
    <property type="entry name" value="ANL_N_sf"/>
</dbReference>
<evidence type="ECO:0008006" key="3">
    <source>
        <dbReference type="Google" id="ProtNLM"/>
    </source>
</evidence>
<name>A0A517VXI0_9PLAN</name>
<sequence length="394" mass="44525">MKSEYTFPGERVVFPAAFPSLFGVIPAVTDNNNLDELVKQNQEALDAHTRESVQWHFSPETGSPYWLEKAKGFDFDPLTDVNCFEDLNKFPLFEDDELRGGPVDRWIPKALLGKPTYVFETGGTTGIPKSRVVIDDFRIDYENFSDTLPDESFPKGSNWLMLGPSGPRRLRLAVEHLAQYRDGISFCVDLDPRWVVKLIKKGKIDEVKEYSAHVIDQAMAILGAGHDIKCMFTTPKLLEALAMRLMDEGSSIEEAGIKGIFCGGTEFTQQWYRFAREELLGENVYITPTYGNTLMGLACGRPFDPADDYKITYYAPQPRAVIRVVDFDDHTKVVGYGETGRVKLFTMTKELFIPGFLERDEGEREVPHAKYPWDGVSGVRPYHKIAQSTTVGVY</sequence>
<dbReference type="EMBL" id="CP037920">
    <property type="protein sequence ID" value="QDT97701.1"/>
    <property type="molecule type" value="Genomic_DNA"/>
</dbReference>
<dbReference type="KEGG" id="gaw:V144x_31820"/>
<gene>
    <name evidence="1" type="ORF">V144x_31820</name>
</gene>
<evidence type="ECO:0000313" key="2">
    <source>
        <dbReference type="Proteomes" id="UP000318704"/>
    </source>
</evidence>
<dbReference type="Proteomes" id="UP000318704">
    <property type="component" value="Chromosome"/>
</dbReference>